<dbReference type="GO" id="GO:0071004">
    <property type="term" value="C:U2-type prespliceosome"/>
    <property type="evidence" value="ECO:0007669"/>
    <property type="project" value="TreeGrafter"/>
</dbReference>
<dbReference type="InterPro" id="IPR034143">
    <property type="entry name" value="snRNP70_RRM"/>
</dbReference>
<dbReference type="GO" id="GO:0071011">
    <property type="term" value="C:precatalytic spliceosome"/>
    <property type="evidence" value="ECO:0007669"/>
    <property type="project" value="TreeGrafter"/>
</dbReference>
<dbReference type="Proteomes" id="UP000243686">
    <property type="component" value="Unassembled WGS sequence"/>
</dbReference>
<dbReference type="Pfam" id="PF00076">
    <property type="entry name" value="RRM_1"/>
    <property type="match status" value="1"/>
</dbReference>
<dbReference type="InterPro" id="IPR000504">
    <property type="entry name" value="RRM_dom"/>
</dbReference>
<evidence type="ECO:0000256" key="8">
    <source>
        <dbReference type="PROSITE-ProRule" id="PRU00176"/>
    </source>
</evidence>
<dbReference type="Pfam" id="PF12220">
    <property type="entry name" value="U1snRNP70_N"/>
    <property type="match status" value="1"/>
</dbReference>
<evidence type="ECO:0000259" key="10">
    <source>
        <dbReference type="PROSITE" id="PS50102"/>
    </source>
</evidence>
<evidence type="ECO:0000256" key="3">
    <source>
        <dbReference type="ARBA" id="ARBA00016996"/>
    </source>
</evidence>
<dbReference type="PANTHER" id="PTHR13952:SF5">
    <property type="entry name" value="U1 SMALL NUCLEAR RIBONUCLEOPROTEIN 70 KDA"/>
    <property type="match status" value="1"/>
</dbReference>
<gene>
    <name evidence="11" type="ORF">X801_10134</name>
</gene>
<feature type="compositionally biased region" description="Basic and acidic residues" evidence="9">
    <location>
        <begin position="80"/>
        <end position="95"/>
    </location>
</feature>
<feature type="region of interest" description="Disordered" evidence="9">
    <location>
        <begin position="208"/>
        <end position="333"/>
    </location>
</feature>
<feature type="domain" description="RRM" evidence="10">
    <location>
        <begin position="131"/>
        <end position="209"/>
    </location>
</feature>
<organism evidence="11 12">
    <name type="scientific">Opisthorchis viverrini</name>
    <name type="common">Southeast Asian liver fluke</name>
    <dbReference type="NCBI Taxonomy" id="6198"/>
    <lineage>
        <taxon>Eukaryota</taxon>
        <taxon>Metazoa</taxon>
        <taxon>Spiralia</taxon>
        <taxon>Lophotrochozoa</taxon>
        <taxon>Platyhelminthes</taxon>
        <taxon>Trematoda</taxon>
        <taxon>Digenea</taxon>
        <taxon>Opisthorchiida</taxon>
        <taxon>Opisthorchiata</taxon>
        <taxon>Opisthorchiidae</taxon>
        <taxon>Opisthorchis</taxon>
    </lineage>
</organism>
<reference evidence="11 12" key="1">
    <citation type="submission" date="2015-03" db="EMBL/GenBank/DDBJ databases">
        <title>Draft genome of the nematode, Opisthorchis viverrini.</title>
        <authorList>
            <person name="Mitreva M."/>
        </authorList>
    </citation>
    <scope>NUCLEOTIDE SEQUENCE [LARGE SCALE GENOMIC DNA]</scope>
    <source>
        <strain evidence="11">Khon Kaen</strain>
    </source>
</reference>
<evidence type="ECO:0000256" key="9">
    <source>
        <dbReference type="SAM" id="MobiDB-lite"/>
    </source>
</evidence>
<keyword evidence="4 8" id="KW-0694">RNA-binding</keyword>
<dbReference type="GO" id="GO:0000398">
    <property type="term" value="P:mRNA splicing, via spliceosome"/>
    <property type="evidence" value="ECO:0007669"/>
    <property type="project" value="TreeGrafter"/>
</dbReference>
<dbReference type="CDD" id="cd12236">
    <property type="entry name" value="RRM_snRNP70"/>
    <property type="match status" value="1"/>
</dbReference>
<feature type="compositionally biased region" description="Basic residues" evidence="9">
    <location>
        <begin position="284"/>
        <end position="296"/>
    </location>
</feature>
<dbReference type="GO" id="GO:0030619">
    <property type="term" value="F:U1 snRNA binding"/>
    <property type="evidence" value="ECO:0007669"/>
    <property type="project" value="InterPro"/>
</dbReference>
<evidence type="ECO:0000256" key="6">
    <source>
        <dbReference type="ARBA" id="ARBA00023274"/>
    </source>
</evidence>
<dbReference type="InterPro" id="IPR051183">
    <property type="entry name" value="U1_U11-U12_snRNP_70-35kDa"/>
</dbReference>
<feature type="compositionally biased region" description="Basic and acidic residues" evidence="9">
    <location>
        <begin position="297"/>
        <end position="315"/>
    </location>
</feature>
<dbReference type="InterPro" id="IPR035979">
    <property type="entry name" value="RBD_domain_sf"/>
</dbReference>
<evidence type="ECO:0000256" key="4">
    <source>
        <dbReference type="ARBA" id="ARBA00022884"/>
    </source>
</evidence>
<feature type="compositionally biased region" description="Basic and acidic residues" evidence="9">
    <location>
        <begin position="323"/>
        <end position="333"/>
    </location>
</feature>
<comment type="subcellular location">
    <subcellularLocation>
        <location evidence="1">Nucleus speckle</location>
    </subcellularLocation>
    <subcellularLocation>
        <location evidence="2">Nucleus</location>
        <location evidence="2">Nucleoplasm</location>
    </subcellularLocation>
</comment>
<feature type="region of interest" description="Disordered" evidence="9">
    <location>
        <begin position="78"/>
        <end position="105"/>
    </location>
</feature>
<dbReference type="InterPro" id="IPR022023">
    <property type="entry name" value="U1snRNP70_N"/>
</dbReference>
<feature type="compositionally biased region" description="Basic and acidic residues" evidence="9">
    <location>
        <begin position="231"/>
        <end position="249"/>
    </location>
</feature>
<dbReference type="SUPFAM" id="SSF54928">
    <property type="entry name" value="RNA-binding domain, RBD"/>
    <property type="match status" value="1"/>
</dbReference>
<keyword evidence="6" id="KW-0687">Ribonucleoprotein</keyword>
<accession>A0A1S8WI23</accession>
<proteinExistence type="predicted"/>
<evidence type="ECO:0000313" key="12">
    <source>
        <dbReference type="Proteomes" id="UP000243686"/>
    </source>
</evidence>
<dbReference type="SMART" id="SM00360">
    <property type="entry name" value="RRM"/>
    <property type="match status" value="1"/>
</dbReference>
<dbReference type="FunFam" id="3.30.70.330:FF:001585">
    <property type="entry name" value="U1 small nuclear ribonucleoprotein 70 kDa"/>
    <property type="match status" value="1"/>
</dbReference>
<evidence type="ECO:0000256" key="5">
    <source>
        <dbReference type="ARBA" id="ARBA00023242"/>
    </source>
</evidence>
<dbReference type="GO" id="GO:0016607">
    <property type="term" value="C:nuclear speck"/>
    <property type="evidence" value="ECO:0007669"/>
    <property type="project" value="UniProtKB-SubCell"/>
</dbReference>
<dbReference type="GO" id="GO:0005685">
    <property type="term" value="C:U1 snRNP"/>
    <property type="evidence" value="ECO:0007669"/>
    <property type="project" value="TreeGrafter"/>
</dbReference>
<dbReference type="GO" id="GO:0003729">
    <property type="term" value="F:mRNA binding"/>
    <property type="evidence" value="ECO:0007669"/>
    <property type="project" value="TreeGrafter"/>
</dbReference>
<dbReference type="AlphaFoldDB" id="A0A1S8WI23"/>
<dbReference type="InterPro" id="IPR012677">
    <property type="entry name" value="Nucleotide-bd_a/b_plait_sf"/>
</dbReference>
<evidence type="ECO:0000256" key="7">
    <source>
        <dbReference type="ARBA" id="ARBA00058765"/>
    </source>
</evidence>
<comment type="function">
    <text evidence="7">Component of the spliceosomal U1 snRNP, which is essential for recognition of the pre-mRNA 5' splice-site and the subsequent assembly of the spliceosome. SNRNP70 binds to the loop I region of U1-snRNA.</text>
</comment>
<evidence type="ECO:0000256" key="1">
    <source>
        <dbReference type="ARBA" id="ARBA00004324"/>
    </source>
</evidence>
<dbReference type="PANTHER" id="PTHR13952">
    <property type="entry name" value="U1 SMALL NUCLEAR RIBONUCLEOPROTEIN 70 KD"/>
    <property type="match status" value="1"/>
</dbReference>
<feature type="compositionally biased region" description="Basic and acidic residues" evidence="9">
    <location>
        <begin position="208"/>
        <end position="217"/>
    </location>
</feature>
<keyword evidence="12" id="KW-1185">Reference proteome</keyword>
<dbReference type="PROSITE" id="PS50102">
    <property type="entry name" value="RRM"/>
    <property type="match status" value="1"/>
</dbReference>
<protein>
    <recommendedName>
        <fullName evidence="3">U1 small nuclear ribonucleoprotein 70 kDa</fullName>
    </recommendedName>
</protein>
<dbReference type="Gene3D" id="3.30.70.330">
    <property type="match status" value="1"/>
</dbReference>
<dbReference type="EMBL" id="KV906895">
    <property type="protein sequence ID" value="OON14077.1"/>
    <property type="molecule type" value="Genomic_DNA"/>
</dbReference>
<keyword evidence="5" id="KW-0539">Nucleus</keyword>
<sequence length="333" mass="39134">MLEAKQSKKETMNSCHPKLNARTYPVQIRLMTQFLPPNLLALFAPRDPVPFLPPIEKHAHHRKLPYTGVAQFLGEFEDPSETKPAVRIETREERKERKRREKQEQANYKLEQDLALWNPKKNPGATSNAYNTMFVARMNYDTSEGKLRREAEAFGRVTQIVMVKNKLTGKPRGYAFVEFEHEREMHAAVKGLNGKKVDGMRILTDIERGRTRPDWRPRRLGKGLGKNRQGPSEKPKVSSKHENGREPPSHGRSYGRATGYIREREFDRRKRSRSRSRSRDRDRRRSRSRDRYRKHRSPEGDRSSKRGRDRREDMMRQYGEYGAEIRAEYSGDM</sequence>
<evidence type="ECO:0000256" key="2">
    <source>
        <dbReference type="ARBA" id="ARBA00004642"/>
    </source>
</evidence>
<evidence type="ECO:0000313" key="11">
    <source>
        <dbReference type="EMBL" id="OON14077.1"/>
    </source>
</evidence>
<name>A0A1S8WI23_OPIVI</name>